<evidence type="ECO:0000256" key="2">
    <source>
        <dbReference type="SAM" id="SignalP"/>
    </source>
</evidence>
<evidence type="ECO:0000259" key="3">
    <source>
        <dbReference type="Pfam" id="PF25917"/>
    </source>
</evidence>
<dbReference type="GO" id="GO:0046677">
    <property type="term" value="P:response to antibiotic"/>
    <property type="evidence" value="ECO:0007669"/>
    <property type="project" value="TreeGrafter"/>
</dbReference>
<name>A0A9D9IIM2_9BACT</name>
<dbReference type="Gene3D" id="2.40.50.100">
    <property type="match status" value="1"/>
</dbReference>
<dbReference type="PROSITE" id="PS51257">
    <property type="entry name" value="PROKAR_LIPOPROTEIN"/>
    <property type="match status" value="1"/>
</dbReference>
<dbReference type="InterPro" id="IPR058625">
    <property type="entry name" value="MdtA-like_BSH"/>
</dbReference>
<dbReference type="PANTHER" id="PTHR30158">
    <property type="entry name" value="ACRA/E-RELATED COMPONENT OF DRUG EFFLUX TRANSPORTER"/>
    <property type="match status" value="1"/>
</dbReference>
<dbReference type="EMBL" id="JADIMA010000014">
    <property type="protein sequence ID" value="MBO8472271.1"/>
    <property type="molecule type" value="Genomic_DNA"/>
</dbReference>
<evidence type="ECO:0000256" key="1">
    <source>
        <dbReference type="ARBA" id="ARBA00009477"/>
    </source>
</evidence>
<dbReference type="GO" id="GO:0005886">
    <property type="term" value="C:plasma membrane"/>
    <property type="evidence" value="ECO:0007669"/>
    <property type="project" value="TreeGrafter"/>
</dbReference>
<dbReference type="Gene3D" id="2.40.30.170">
    <property type="match status" value="1"/>
</dbReference>
<feature type="signal peptide" evidence="2">
    <location>
        <begin position="1"/>
        <end position="20"/>
    </location>
</feature>
<evidence type="ECO:0000313" key="6">
    <source>
        <dbReference type="Proteomes" id="UP000823604"/>
    </source>
</evidence>
<accession>A0A9D9IIM2</accession>
<feature type="domain" description="Multidrug resistance protein MdtA-like beta-barrel" evidence="4">
    <location>
        <begin position="205"/>
        <end position="289"/>
    </location>
</feature>
<dbReference type="InterPro" id="IPR006143">
    <property type="entry name" value="RND_pump_MFP"/>
</dbReference>
<reference evidence="5" key="1">
    <citation type="submission" date="2020-10" db="EMBL/GenBank/DDBJ databases">
        <authorList>
            <person name="Gilroy R."/>
        </authorList>
    </citation>
    <scope>NUCLEOTIDE SEQUENCE</scope>
    <source>
        <strain evidence="5">B1-8020</strain>
    </source>
</reference>
<evidence type="ECO:0000259" key="4">
    <source>
        <dbReference type="Pfam" id="PF25944"/>
    </source>
</evidence>
<dbReference type="GO" id="GO:0022857">
    <property type="term" value="F:transmembrane transporter activity"/>
    <property type="evidence" value="ECO:0007669"/>
    <property type="project" value="InterPro"/>
</dbReference>
<dbReference type="Gene3D" id="1.10.287.470">
    <property type="entry name" value="Helix hairpin bin"/>
    <property type="match status" value="1"/>
</dbReference>
<dbReference type="SUPFAM" id="SSF111369">
    <property type="entry name" value="HlyD-like secretion proteins"/>
    <property type="match status" value="1"/>
</dbReference>
<dbReference type="Proteomes" id="UP000823604">
    <property type="component" value="Unassembled WGS sequence"/>
</dbReference>
<comment type="similarity">
    <text evidence="1">Belongs to the membrane fusion protein (MFP) (TC 8.A.1) family.</text>
</comment>
<feature type="chain" id="PRO_5039216961" evidence="2">
    <location>
        <begin position="21"/>
        <end position="370"/>
    </location>
</feature>
<gene>
    <name evidence="5" type="ORF">IAB81_01395</name>
</gene>
<dbReference type="GO" id="GO:0030313">
    <property type="term" value="C:cell envelope"/>
    <property type="evidence" value="ECO:0007669"/>
    <property type="project" value="UniProtKB-SubCell"/>
</dbReference>
<dbReference type="Pfam" id="PF25944">
    <property type="entry name" value="Beta-barrel_RND"/>
    <property type="match status" value="1"/>
</dbReference>
<protein>
    <submittedName>
        <fullName evidence="5">Efflux RND transporter periplasmic adaptor subunit</fullName>
    </submittedName>
</protein>
<comment type="caution">
    <text evidence="5">The sequence shown here is derived from an EMBL/GenBank/DDBJ whole genome shotgun (WGS) entry which is preliminary data.</text>
</comment>
<dbReference type="NCBIfam" id="TIGR01730">
    <property type="entry name" value="RND_mfp"/>
    <property type="match status" value="1"/>
</dbReference>
<keyword evidence="2" id="KW-0732">Signal</keyword>
<dbReference type="AlphaFoldDB" id="A0A9D9IIM2"/>
<dbReference type="Pfam" id="PF25917">
    <property type="entry name" value="BSH_RND"/>
    <property type="match status" value="1"/>
</dbReference>
<proteinExistence type="inferred from homology"/>
<dbReference type="Gene3D" id="2.40.420.20">
    <property type="match status" value="1"/>
</dbReference>
<dbReference type="PANTHER" id="PTHR30158:SF23">
    <property type="entry name" value="MULTIDRUG RESISTANCE PROTEIN MEXA"/>
    <property type="match status" value="1"/>
</dbReference>
<dbReference type="InterPro" id="IPR058626">
    <property type="entry name" value="MdtA-like_b-barrel"/>
</dbReference>
<reference evidence="5" key="2">
    <citation type="journal article" date="2021" name="PeerJ">
        <title>Extensive microbial diversity within the chicken gut microbiome revealed by metagenomics and culture.</title>
        <authorList>
            <person name="Gilroy R."/>
            <person name="Ravi A."/>
            <person name="Getino M."/>
            <person name="Pursley I."/>
            <person name="Horton D.L."/>
            <person name="Alikhan N.F."/>
            <person name="Baker D."/>
            <person name="Gharbi K."/>
            <person name="Hall N."/>
            <person name="Watson M."/>
            <person name="Adriaenssens E.M."/>
            <person name="Foster-Nyarko E."/>
            <person name="Jarju S."/>
            <person name="Secka A."/>
            <person name="Antonio M."/>
            <person name="Oren A."/>
            <person name="Chaudhuri R.R."/>
            <person name="La Ragione R."/>
            <person name="Hildebrand F."/>
            <person name="Pallen M.J."/>
        </authorList>
    </citation>
    <scope>NUCLEOTIDE SEQUENCE</scope>
    <source>
        <strain evidence="5">B1-8020</strain>
    </source>
</reference>
<sequence length="370" mass="39510">MRKFVLIPAALLLAALTASCGGENEAGQKTATYKTYTVDTTSRTVESSYSATIRGRQDIDIYPQVSGTITEVCVTEGQKVKKGDLLFIIDQVPYKAALMTAEANVAAAEAGVATAQLTYDSKVKLFDEKVISRFELQSAENALLTAKATLAQCEAQRVNAANNLSYTEVSSPADGVVGTIPYRQGALVSSAMAQPLTTISDNSQMYVYFSFNETQLLSMLKQYGSLDATLREMPDIRLQLSDGSIYETPGRIESISGVIDRSTGTASLRAVFDNADKLLHSGASGRVIIPVTYKGCIVIPQAATSELQDKTITYKVVDGKTVGTQIKVLPQNNGREYIVTEGLVPGDVIVAEGAGLLRDGITVSATSTEE</sequence>
<evidence type="ECO:0000313" key="5">
    <source>
        <dbReference type="EMBL" id="MBO8472271.1"/>
    </source>
</evidence>
<organism evidence="5 6">
    <name type="scientific">Candidatus Merdivivens pullicola</name>
    <dbReference type="NCBI Taxonomy" id="2840872"/>
    <lineage>
        <taxon>Bacteria</taxon>
        <taxon>Pseudomonadati</taxon>
        <taxon>Bacteroidota</taxon>
        <taxon>Bacteroidia</taxon>
        <taxon>Bacteroidales</taxon>
        <taxon>Muribaculaceae</taxon>
        <taxon>Muribaculaceae incertae sedis</taxon>
        <taxon>Candidatus Merdivivens</taxon>
    </lineage>
</organism>
<feature type="domain" description="Multidrug resistance protein MdtA-like barrel-sandwich hybrid" evidence="3">
    <location>
        <begin position="59"/>
        <end position="199"/>
    </location>
</feature>